<dbReference type="PANTHER" id="PTHR10605:SF56">
    <property type="entry name" value="BIFUNCTIONAL HEPARAN SULFATE N-DEACETYLASE_N-SULFOTRANSFERASE"/>
    <property type="match status" value="1"/>
</dbReference>
<name>A0A7G9REK8_9ACTN</name>
<organism evidence="2 3">
    <name type="scientific">Nocardioides mesophilus</name>
    <dbReference type="NCBI Taxonomy" id="433659"/>
    <lineage>
        <taxon>Bacteria</taxon>
        <taxon>Bacillati</taxon>
        <taxon>Actinomycetota</taxon>
        <taxon>Actinomycetes</taxon>
        <taxon>Propionibacteriales</taxon>
        <taxon>Nocardioidaceae</taxon>
        <taxon>Nocardioides</taxon>
    </lineage>
</organism>
<dbReference type="PANTHER" id="PTHR10605">
    <property type="entry name" value="HEPARAN SULFATE SULFOTRANSFERASE"/>
    <property type="match status" value="1"/>
</dbReference>
<dbReference type="Pfam" id="PF13469">
    <property type="entry name" value="Sulfotransfer_3"/>
    <property type="match status" value="1"/>
</dbReference>
<dbReference type="InterPro" id="IPR027417">
    <property type="entry name" value="P-loop_NTPase"/>
</dbReference>
<sequence>MSQPVPTFVVGGAARAGSTAVIESLRRHPDIFLTSPKEPHYLALGGTTPAFTGPDDAATINRLAVTDEASYLSLFAEGENHTAIGEGSVSTLYYHDVAGPRLHALNPEARIVLVLREPVARAFSSFQYLSNRGTEPESDFLTAVDRETTRIQAGWHHLWHYTSMSRYADSVRHLRGLFGPDQVGVWWYDDLSGDPVRTLTEIQAFVGVTPLPPDQIASERVNASGSPRSALLQSTLQLVSRTPALRTAGKALVPFAVRERIRRGNLVVNEVTPQVRQRLAPLFADDLRSLQRELGRPVPPEWLSGSSG</sequence>
<dbReference type="Gene3D" id="3.40.50.300">
    <property type="entry name" value="P-loop containing nucleotide triphosphate hydrolases"/>
    <property type="match status" value="1"/>
</dbReference>
<dbReference type="RefSeq" id="WP_187579875.1">
    <property type="nucleotide sequence ID" value="NZ_CP060713.1"/>
</dbReference>
<evidence type="ECO:0000313" key="2">
    <source>
        <dbReference type="EMBL" id="QNN54033.1"/>
    </source>
</evidence>
<dbReference type="KEGG" id="nmes:H9L09_06545"/>
<dbReference type="SUPFAM" id="SSF52540">
    <property type="entry name" value="P-loop containing nucleoside triphosphate hydrolases"/>
    <property type="match status" value="1"/>
</dbReference>
<gene>
    <name evidence="2" type="ORF">H9L09_06545</name>
</gene>
<accession>A0A7G9REK8</accession>
<proteinExistence type="predicted"/>
<dbReference type="GO" id="GO:0008146">
    <property type="term" value="F:sulfotransferase activity"/>
    <property type="evidence" value="ECO:0007669"/>
    <property type="project" value="InterPro"/>
</dbReference>
<protein>
    <submittedName>
        <fullName evidence="2">Sulfotransferase</fullName>
    </submittedName>
</protein>
<dbReference type="InterPro" id="IPR037359">
    <property type="entry name" value="NST/OST"/>
</dbReference>
<keyword evidence="1 2" id="KW-0808">Transferase</keyword>
<dbReference type="Proteomes" id="UP000515947">
    <property type="component" value="Chromosome"/>
</dbReference>
<reference evidence="2 3" key="1">
    <citation type="submission" date="2020-08" db="EMBL/GenBank/DDBJ databases">
        <title>Genome sequence of Nocardioides mesophilus KACC 16243T.</title>
        <authorList>
            <person name="Hyun D.-W."/>
            <person name="Bae J.-W."/>
        </authorList>
    </citation>
    <scope>NUCLEOTIDE SEQUENCE [LARGE SCALE GENOMIC DNA]</scope>
    <source>
        <strain evidence="2 3">KACC 16243</strain>
    </source>
</reference>
<evidence type="ECO:0000256" key="1">
    <source>
        <dbReference type="ARBA" id="ARBA00022679"/>
    </source>
</evidence>
<dbReference type="EMBL" id="CP060713">
    <property type="protein sequence ID" value="QNN54033.1"/>
    <property type="molecule type" value="Genomic_DNA"/>
</dbReference>
<evidence type="ECO:0000313" key="3">
    <source>
        <dbReference type="Proteomes" id="UP000515947"/>
    </source>
</evidence>
<keyword evidence="3" id="KW-1185">Reference proteome</keyword>
<dbReference type="AlphaFoldDB" id="A0A7G9REK8"/>